<dbReference type="RefSeq" id="WP_346108345.1">
    <property type="nucleotide sequence ID" value="NZ_BAAAOD010000086.1"/>
</dbReference>
<name>A0ABU9ALS3_PSEA5</name>
<sequence>MLGQAMTSIFCRKKLGVTHMLHVDRYARTESVLFTPGDRSRPDLFGLSRNGWIVAESKGRTRGADAGTLTKIAQQKRKISSIDGRSPYLTLGCISSFPPPVSNMRLDVIDPDEDQPEPIAISVNYDQYMLAYYSPLLDLIDTADATDRSGGYVSGRFTNLGVEIQLREQIYEQVYNAQQTGPEGLFATIREQLHLPFLDGGGTVREIAGEVANPTDAIDDTGGDERSDNPDGSNFITNWDEDIRPTGPELMPG</sequence>
<protein>
    <recommendedName>
        <fullName evidence="4">Nuclease-like protein</fullName>
    </recommendedName>
</protein>
<reference evidence="2 3" key="1">
    <citation type="submission" date="2024-03" db="EMBL/GenBank/DDBJ databases">
        <title>Draft genome sequence of Pseudonocardia carboxydivorans JCM 14827.</title>
        <authorList>
            <person name="Duangmal K."/>
        </authorList>
    </citation>
    <scope>NUCLEOTIDE SEQUENCE [LARGE SCALE GENOMIC DNA]</scope>
    <source>
        <strain evidence="2 3">JCM 14827</strain>
    </source>
</reference>
<keyword evidence="3" id="KW-1185">Reference proteome</keyword>
<proteinExistence type="predicted"/>
<dbReference type="Proteomes" id="UP001367513">
    <property type="component" value="Unassembled WGS sequence"/>
</dbReference>
<evidence type="ECO:0000313" key="2">
    <source>
        <dbReference type="EMBL" id="MEK6467326.1"/>
    </source>
</evidence>
<gene>
    <name evidence="2" type="ORF">WG925_26625</name>
</gene>
<organism evidence="2 3">
    <name type="scientific">Pseudonocardia alni subsp. carboxydivorans</name>
    <dbReference type="NCBI Taxonomy" id="415010"/>
    <lineage>
        <taxon>Bacteria</taxon>
        <taxon>Bacillati</taxon>
        <taxon>Actinomycetota</taxon>
        <taxon>Actinomycetes</taxon>
        <taxon>Pseudonocardiales</taxon>
        <taxon>Pseudonocardiaceae</taxon>
        <taxon>Pseudonocardia</taxon>
    </lineage>
</organism>
<accession>A0ABU9ALS3</accession>
<feature type="region of interest" description="Disordered" evidence="1">
    <location>
        <begin position="214"/>
        <end position="253"/>
    </location>
</feature>
<dbReference type="EMBL" id="JBBPIX010000025">
    <property type="protein sequence ID" value="MEK6467326.1"/>
    <property type="molecule type" value="Genomic_DNA"/>
</dbReference>
<evidence type="ECO:0000313" key="3">
    <source>
        <dbReference type="Proteomes" id="UP001367513"/>
    </source>
</evidence>
<comment type="caution">
    <text evidence="2">The sequence shown here is derived from an EMBL/GenBank/DDBJ whole genome shotgun (WGS) entry which is preliminary data.</text>
</comment>
<evidence type="ECO:0000256" key="1">
    <source>
        <dbReference type="SAM" id="MobiDB-lite"/>
    </source>
</evidence>
<evidence type="ECO:0008006" key="4">
    <source>
        <dbReference type="Google" id="ProtNLM"/>
    </source>
</evidence>